<dbReference type="EMBL" id="CAJNNV010024241">
    <property type="protein sequence ID" value="CAE8609105.1"/>
    <property type="molecule type" value="Genomic_DNA"/>
</dbReference>
<accession>A0A813FB91</accession>
<sequence length="91" mass="10478">MPASSSIKPASRVQPTNSEQHGNNKQHKENNNNNNKKNKNNNSNKNNKKQQQQQQQCKWLVVLAGPCSFHRQSRLRSTCTCLVKQYAEEQE</sequence>
<feature type="region of interest" description="Disordered" evidence="1">
    <location>
        <begin position="1"/>
        <end position="55"/>
    </location>
</feature>
<name>A0A813FB91_POLGL</name>
<evidence type="ECO:0000256" key="1">
    <source>
        <dbReference type="SAM" id="MobiDB-lite"/>
    </source>
</evidence>
<evidence type="ECO:0000313" key="2">
    <source>
        <dbReference type="EMBL" id="CAE8609105.1"/>
    </source>
</evidence>
<dbReference type="Proteomes" id="UP000654075">
    <property type="component" value="Unassembled WGS sequence"/>
</dbReference>
<proteinExistence type="predicted"/>
<organism evidence="2 4">
    <name type="scientific">Polarella glacialis</name>
    <name type="common">Dinoflagellate</name>
    <dbReference type="NCBI Taxonomy" id="89957"/>
    <lineage>
        <taxon>Eukaryota</taxon>
        <taxon>Sar</taxon>
        <taxon>Alveolata</taxon>
        <taxon>Dinophyceae</taxon>
        <taxon>Suessiales</taxon>
        <taxon>Suessiaceae</taxon>
        <taxon>Polarella</taxon>
    </lineage>
</organism>
<comment type="caution">
    <text evidence="2">The sequence shown here is derived from an EMBL/GenBank/DDBJ whole genome shotgun (WGS) entry which is preliminary data.</text>
</comment>
<keyword evidence="4" id="KW-1185">Reference proteome</keyword>
<dbReference type="EMBL" id="CAJNNV010029964">
    <property type="protein sequence ID" value="CAE8630821.1"/>
    <property type="molecule type" value="Genomic_DNA"/>
</dbReference>
<gene>
    <name evidence="2" type="ORF">PGLA1383_LOCUS26930</name>
    <name evidence="3" type="ORF">PGLA1383_LOCUS47027</name>
</gene>
<feature type="compositionally biased region" description="Low complexity" evidence="1">
    <location>
        <begin position="31"/>
        <end position="55"/>
    </location>
</feature>
<protein>
    <submittedName>
        <fullName evidence="2">Uncharacterized protein</fullName>
    </submittedName>
</protein>
<reference evidence="2" key="1">
    <citation type="submission" date="2021-02" db="EMBL/GenBank/DDBJ databases">
        <authorList>
            <person name="Dougan E. K."/>
            <person name="Rhodes N."/>
            <person name="Thang M."/>
            <person name="Chan C."/>
        </authorList>
    </citation>
    <scope>NUCLEOTIDE SEQUENCE</scope>
</reference>
<evidence type="ECO:0000313" key="4">
    <source>
        <dbReference type="Proteomes" id="UP000654075"/>
    </source>
</evidence>
<feature type="compositionally biased region" description="Polar residues" evidence="1">
    <location>
        <begin position="1"/>
        <end position="21"/>
    </location>
</feature>
<evidence type="ECO:0000313" key="3">
    <source>
        <dbReference type="EMBL" id="CAE8630821.1"/>
    </source>
</evidence>
<dbReference type="AlphaFoldDB" id="A0A813FB91"/>